<accession>A0A2W5DRV1</accession>
<dbReference type="InterPro" id="IPR005636">
    <property type="entry name" value="DTW"/>
</dbReference>
<gene>
    <name evidence="7" type="ORF">DI603_10625</name>
</gene>
<keyword evidence="3" id="KW-0949">S-adenosyl-L-methionine</keyword>
<evidence type="ECO:0000259" key="6">
    <source>
        <dbReference type="SMART" id="SM01144"/>
    </source>
</evidence>
<keyword evidence="2" id="KW-0808">Transferase</keyword>
<organism evidence="7 8">
    <name type="scientific">Roseateles depolymerans</name>
    <dbReference type="NCBI Taxonomy" id="76731"/>
    <lineage>
        <taxon>Bacteria</taxon>
        <taxon>Pseudomonadati</taxon>
        <taxon>Pseudomonadota</taxon>
        <taxon>Betaproteobacteria</taxon>
        <taxon>Burkholderiales</taxon>
        <taxon>Sphaerotilaceae</taxon>
        <taxon>Roseateles</taxon>
    </lineage>
</organism>
<sequence>MPRAVCPRCERPASVCLCRSLPAAPVDTRSELLILQHPAEAAHAKNTAVLLRLGLARCRVLRGERFDPAAWAGPRQSVLLYPGPGPAVALPPPVAACRLILLDGSWRQSRRLLAAHPGLAALPRLALPADRGGRYALRWAHRPGQLSTLEAGLLGLEQLGEDAGILCPYGRHSTHLSRPAWRGPAGAGLAPAERRPAGIPARRVLT</sequence>
<dbReference type="Proteomes" id="UP000249633">
    <property type="component" value="Unassembled WGS sequence"/>
</dbReference>
<dbReference type="SMART" id="SM01144">
    <property type="entry name" value="DTW"/>
    <property type="match status" value="1"/>
</dbReference>
<evidence type="ECO:0000313" key="8">
    <source>
        <dbReference type="Proteomes" id="UP000249633"/>
    </source>
</evidence>
<dbReference type="Pfam" id="PF03942">
    <property type="entry name" value="DTW"/>
    <property type="match status" value="1"/>
</dbReference>
<keyword evidence="4" id="KW-0819">tRNA processing</keyword>
<evidence type="ECO:0000313" key="7">
    <source>
        <dbReference type="EMBL" id="PZP32474.1"/>
    </source>
</evidence>
<proteinExistence type="inferred from homology"/>
<evidence type="ECO:0000256" key="1">
    <source>
        <dbReference type="ARBA" id="ARBA00012386"/>
    </source>
</evidence>
<evidence type="ECO:0000256" key="3">
    <source>
        <dbReference type="ARBA" id="ARBA00022691"/>
    </source>
</evidence>
<dbReference type="AlphaFoldDB" id="A0A2W5DRV1"/>
<evidence type="ECO:0000256" key="4">
    <source>
        <dbReference type="ARBA" id="ARBA00022694"/>
    </source>
</evidence>
<dbReference type="EC" id="2.5.1.25" evidence="1"/>
<dbReference type="EMBL" id="QFOD01000008">
    <property type="protein sequence ID" value="PZP32474.1"/>
    <property type="molecule type" value="Genomic_DNA"/>
</dbReference>
<evidence type="ECO:0000256" key="2">
    <source>
        <dbReference type="ARBA" id="ARBA00022679"/>
    </source>
</evidence>
<comment type="caution">
    <text evidence="7">The sequence shown here is derived from an EMBL/GenBank/DDBJ whole genome shotgun (WGS) entry which is preliminary data.</text>
</comment>
<dbReference type="GO" id="GO:0016432">
    <property type="term" value="F:tRNA-uridine aminocarboxypropyltransferase activity"/>
    <property type="evidence" value="ECO:0007669"/>
    <property type="project" value="UniProtKB-EC"/>
</dbReference>
<dbReference type="GO" id="GO:0008033">
    <property type="term" value="P:tRNA processing"/>
    <property type="evidence" value="ECO:0007669"/>
    <property type="project" value="UniProtKB-KW"/>
</dbReference>
<dbReference type="PANTHER" id="PTHR21392:SF0">
    <property type="entry name" value="TRNA-URIDINE AMINOCARBOXYPROPYLTRANSFERASE 2"/>
    <property type="match status" value="1"/>
</dbReference>
<protein>
    <recommendedName>
        <fullName evidence="1">tRNA-uridine aminocarboxypropyltransferase</fullName>
        <ecNumber evidence="1">2.5.1.25</ecNumber>
    </recommendedName>
</protein>
<dbReference type="InterPro" id="IPR039262">
    <property type="entry name" value="DTWD2/TAPT"/>
</dbReference>
<name>A0A2W5DRV1_9BURK</name>
<evidence type="ECO:0000256" key="5">
    <source>
        <dbReference type="ARBA" id="ARBA00034489"/>
    </source>
</evidence>
<reference evidence="7 8" key="1">
    <citation type="submission" date="2017-08" db="EMBL/GenBank/DDBJ databases">
        <title>Infants hospitalized years apart are colonized by the same room-sourced microbial strains.</title>
        <authorList>
            <person name="Brooks B."/>
            <person name="Olm M.R."/>
            <person name="Firek B.A."/>
            <person name="Baker R."/>
            <person name="Thomas B.C."/>
            <person name="Morowitz M.J."/>
            <person name="Banfield J.F."/>
        </authorList>
    </citation>
    <scope>NUCLEOTIDE SEQUENCE [LARGE SCALE GENOMIC DNA]</scope>
    <source>
        <strain evidence="7">S2_012_000_R2_81</strain>
    </source>
</reference>
<dbReference type="PANTHER" id="PTHR21392">
    <property type="entry name" value="TRNA-URIDINE AMINOCARBOXYPROPYLTRANSFERASE 2"/>
    <property type="match status" value="1"/>
</dbReference>
<comment type="similarity">
    <text evidence="5">Belongs to the TDD superfamily. DTWD2 family.</text>
</comment>
<feature type="domain" description="DTW" evidence="6">
    <location>
        <begin position="2"/>
        <end position="179"/>
    </location>
</feature>